<comment type="catalytic activity">
    <reaction evidence="12">
        <text>choline + 2 reduced [2Fe-2S]-[ferredoxin] + O2 + 2 H(+) = betaine aldehyde hydrate + 2 oxidized [2Fe-2S]-[ferredoxin] + H2O</text>
        <dbReference type="Rhea" id="RHEA:17769"/>
        <dbReference type="Rhea" id="RHEA-COMP:10000"/>
        <dbReference type="Rhea" id="RHEA-COMP:10001"/>
        <dbReference type="ChEBI" id="CHEBI:15354"/>
        <dbReference type="ChEBI" id="CHEBI:15377"/>
        <dbReference type="ChEBI" id="CHEBI:15378"/>
        <dbReference type="ChEBI" id="CHEBI:15379"/>
        <dbReference type="ChEBI" id="CHEBI:15870"/>
        <dbReference type="ChEBI" id="CHEBI:33737"/>
        <dbReference type="ChEBI" id="CHEBI:33738"/>
        <dbReference type="EC" id="1.14.15.7"/>
    </reaction>
</comment>
<dbReference type="PANTHER" id="PTHR43756">
    <property type="entry name" value="CHOLINE MONOOXYGENASE, CHLOROPLASTIC"/>
    <property type="match status" value="1"/>
</dbReference>
<dbReference type="GO" id="GO:0051537">
    <property type="term" value="F:2 iron, 2 sulfur cluster binding"/>
    <property type="evidence" value="ECO:0007669"/>
    <property type="project" value="UniProtKB-KW"/>
</dbReference>
<evidence type="ECO:0000256" key="6">
    <source>
        <dbReference type="ARBA" id="ARBA00014931"/>
    </source>
</evidence>
<organism evidence="14 15">
    <name type="scientific">Colletotrichum gloeosporioides</name>
    <name type="common">Anthracnose fungus</name>
    <name type="synonym">Glomerella cingulata</name>
    <dbReference type="NCBI Taxonomy" id="474922"/>
    <lineage>
        <taxon>Eukaryota</taxon>
        <taxon>Fungi</taxon>
        <taxon>Dikarya</taxon>
        <taxon>Ascomycota</taxon>
        <taxon>Pezizomycotina</taxon>
        <taxon>Sordariomycetes</taxon>
        <taxon>Hypocreomycetidae</taxon>
        <taxon>Glomerellales</taxon>
        <taxon>Glomerellaceae</taxon>
        <taxon>Colletotrichum</taxon>
        <taxon>Colletotrichum gloeosporioides species complex</taxon>
    </lineage>
</organism>
<dbReference type="CDD" id="cd03469">
    <property type="entry name" value="Rieske_RO_Alpha_N"/>
    <property type="match status" value="1"/>
</dbReference>
<reference evidence="14" key="2">
    <citation type="submission" date="2020-03" db="EMBL/GenBank/DDBJ databases">
        <authorList>
            <person name="Fu F.-F."/>
            <person name="Chen J."/>
        </authorList>
    </citation>
    <scope>NUCLEOTIDE SEQUENCE</scope>
    <source>
        <strain evidence="14">Lc1</strain>
    </source>
</reference>
<gene>
    <name evidence="14" type="ORF">GCG54_00013215</name>
</gene>
<evidence type="ECO:0000256" key="9">
    <source>
        <dbReference type="ARBA" id="ARBA00023002"/>
    </source>
</evidence>
<dbReference type="EMBL" id="WVTB01000095">
    <property type="protein sequence ID" value="KAF3798474.1"/>
    <property type="molecule type" value="Genomic_DNA"/>
</dbReference>
<evidence type="ECO:0000256" key="4">
    <source>
        <dbReference type="ARBA" id="ARBA00010848"/>
    </source>
</evidence>
<accession>A0A8H4C6U8</accession>
<dbReference type="SUPFAM" id="SSF55961">
    <property type="entry name" value="Bet v1-like"/>
    <property type="match status" value="1"/>
</dbReference>
<dbReference type="Pfam" id="PF00848">
    <property type="entry name" value="Ring_hydroxyl_A"/>
    <property type="match status" value="1"/>
</dbReference>
<evidence type="ECO:0000256" key="10">
    <source>
        <dbReference type="ARBA" id="ARBA00023004"/>
    </source>
</evidence>
<sequence length="404" mass="46566">PRAHHKSINMQSTLPASWYREPGFYQLERRAIFSKSWILVSHIHQFNEPGKYARYEMAGYPFFIIKDRAGNINAFLNICRHRAFPIVHENEGKAFVLSCKYHGWSYSMNGNLAKAPRFDHVEDFDKEEYKLYKVHSHVDRLGFFWVNLDAAEKPTLSWEEQFGGVDTQPRLENFDMSDYEYDHTWSMEGKFNWKTLIENYNECYHCPTAHPGLAPFFKGNKQMNYGLEKYWVAHLGAKGEERSGSVSPTYMFPNASVTLTPVFFYMMSIVPTSATTSLMRYEVYRSKSATPEQVKEKLDFFSQVESEDKWLANGSQANLNSDTYMTGPFHPDVEEAVVYVIGRVKGMLHEHVDEEKKRGAEWWPARRGPVQATKSSAEQDEAFCRGVCENSALRGGSAPEGLAW</sequence>
<dbReference type="SUPFAM" id="SSF50022">
    <property type="entry name" value="ISP domain"/>
    <property type="match status" value="1"/>
</dbReference>
<dbReference type="PRINTS" id="PR00090">
    <property type="entry name" value="RNGDIOXGNASE"/>
</dbReference>
<dbReference type="PANTHER" id="PTHR43756:SF5">
    <property type="entry name" value="CHOLINE MONOOXYGENASE, CHLOROPLASTIC"/>
    <property type="match status" value="1"/>
</dbReference>
<dbReference type="CDD" id="cd00680">
    <property type="entry name" value="RHO_alpha_C"/>
    <property type="match status" value="1"/>
</dbReference>
<evidence type="ECO:0000256" key="11">
    <source>
        <dbReference type="ARBA" id="ARBA00023014"/>
    </source>
</evidence>
<feature type="domain" description="Rieske" evidence="13">
    <location>
        <begin position="37"/>
        <end position="135"/>
    </location>
</feature>
<dbReference type="InterPro" id="IPR015879">
    <property type="entry name" value="Ring_hydroxy_dOase_asu_C_dom"/>
</dbReference>
<evidence type="ECO:0000256" key="3">
    <source>
        <dbReference type="ARBA" id="ARBA00004866"/>
    </source>
</evidence>
<evidence type="ECO:0000256" key="8">
    <source>
        <dbReference type="ARBA" id="ARBA00022723"/>
    </source>
</evidence>
<keyword evidence="15" id="KW-1185">Reference proteome</keyword>
<comment type="function">
    <text evidence="2">Catalyzes the first step of the osmoprotectant glycine betaine synthesis.</text>
</comment>
<dbReference type="EC" id="1.14.15.7" evidence="5"/>
<keyword evidence="14" id="KW-0223">Dioxygenase</keyword>
<protein>
    <recommendedName>
        <fullName evidence="6">Choline monooxygenase, chloroplastic</fullName>
        <ecNumber evidence="5">1.14.15.7</ecNumber>
    </recommendedName>
</protein>
<dbReference type="UniPathway" id="UPA00529">
    <property type="reaction ID" value="UER00430"/>
</dbReference>
<evidence type="ECO:0000313" key="14">
    <source>
        <dbReference type="EMBL" id="KAF3798474.1"/>
    </source>
</evidence>
<evidence type="ECO:0000256" key="5">
    <source>
        <dbReference type="ARBA" id="ARBA00012763"/>
    </source>
</evidence>
<dbReference type="PROSITE" id="PS51296">
    <property type="entry name" value="RIESKE"/>
    <property type="match status" value="1"/>
</dbReference>
<evidence type="ECO:0000256" key="1">
    <source>
        <dbReference type="ARBA" id="ARBA00001962"/>
    </source>
</evidence>
<comment type="pathway">
    <text evidence="3">Amine and polyamine biosynthesis; betaine biosynthesis via choline pathway; betaine aldehyde from choline (monooxygenase route): step 1/1.</text>
</comment>
<keyword evidence="11" id="KW-0411">Iron-sulfur</keyword>
<comment type="caution">
    <text evidence="14">The sequence shown here is derived from an EMBL/GenBank/DDBJ whole genome shotgun (WGS) entry which is preliminary data.</text>
</comment>
<name>A0A8H4C6U8_COLGL</name>
<dbReference type="GO" id="GO:0019285">
    <property type="term" value="P:glycine betaine biosynthetic process from choline"/>
    <property type="evidence" value="ECO:0007669"/>
    <property type="project" value="UniProtKB-UniPathway"/>
</dbReference>
<dbReference type="InterPro" id="IPR036922">
    <property type="entry name" value="Rieske_2Fe-2S_sf"/>
</dbReference>
<keyword evidence="8" id="KW-0479">Metal-binding</keyword>
<dbReference type="AlphaFoldDB" id="A0A8H4C6U8"/>
<feature type="non-terminal residue" evidence="14">
    <location>
        <position position="1"/>
    </location>
</feature>
<evidence type="ECO:0000313" key="15">
    <source>
        <dbReference type="Proteomes" id="UP000613401"/>
    </source>
</evidence>
<dbReference type="Pfam" id="PF00355">
    <property type="entry name" value="Rieske"/>
    <property type="match status" value="1"/>
</dbReference>
<evidence type="ECO:0000256" key="2">
    <source>
        <dbReference type="ARBA" id="ARBA00002149"/>
    </source>
</evidence>
<dbReference type="InterPro" id="IPR017941">
    <property type="entry name" value="Rieske_2Fe-2S"/>
</dbReference>
<dbReference type="GO" id="GO:0019133">
    <property type="term" value="F:choline monooxygenase activity"/>
    <property type="evidence" value="ECO:0007669"/>
    <property type="project" value="UniProtKB-EC"/>
</dbReference>
<keyword evidence="10" id="KW-0408">Iron</keyword>
<evidence type="ECO:0000256" key="7">
    <source>
        <dbReference type="ARBA" id="ARBA00022714"/>
    </source>
</evidence>
<proteinExistence type="inferred from homology"/>
<keyword evidence="7" id="KW-0001">2Fe-2S</keyword>
<dbReference type="InterPro" id="IPR001663">
    <property type="entry name" value="Rng_hydr_dOase-A"/>
</dbReference>
<dbReference type="GeneID" id="69020331"/>
<comment type="cofactor">
    <cofactor evidence="1">
        <name>Fe cation</name>
        <dbReference type="ChEBI" id="CHEBI:24875"/>
    </cofactor>
</comment>
<dbReference type="RefSeq" id="XP_045257634.1">
    <property type="nucleotide sequence ID" value="XM_045413073.1"/>
</dbReference>
<dbReference type="GO" id="GO:0005506">
    <property type="term" value="F:iron ion binding"/>
    <property type="evidence" value="ECO:0007669"/>
    <property type="project" value="InterPro"/>
</dbReference>
<dbReference type="Gene3D" id="3.90.380.10">
    <property type="entry name" value="Naphthalene 1,2-dioxygenase Alpha Subunit, Chain A, domain 1"/>
    <property type="match status" value="2"/>
</dbReference>
<keyword evidence="9" id="KW-0560">Oxidoreductase</keyword>
<dbReference type="Proteomes" id="UP000613401">
    <property type="component" value="Unassembled WGS sequence"/>
</dbReference>
<comment type="similarity">
    <text evidence="4">Belongs to the choline monooxygenase family.</text>
</comment>
<evidence type="ECO:0000259" key="13">
    <source>
        <dbReference type="PROSITE" id="PS51296"/>
    </source>
</evidence>
<reference evidence="14" key="1">
    <citation type="journal article" date="2020" name="Phytopathology">
        <title>Genome sequence and comparative analysis of Colletotrichum gloeosporioides isolated from Liriodendron leaves.</title>
        <authorList>
            <person name="Fu F.F."/>
            <person name="Hao Z."/>
            <person name="Wang P."/>
            <person name="Lu Y."/>
            <person name="Xue L.J."/>
            <person name="Wei G."/>
            <person name="Tian Y."/>
            <person name="Baishi H."/>
            <person name="Xu H."/>
            <person name="Shi J."/>
            <person name="Cheng T."/>
            <person name="Wang G."/>
            <person name="Yi Y."/>
            <person name="Chen J."/>
        </authorList>
    </citation>
    <scope>NUCLEOTIDE SEQUENCE</scope>
    <source>
        <strain evidence="14">Lc1</strain>
    </source>
</reference>
<dbReference type="GO" id="GO:0051213">
    <property type="term" value="F:dioxygenase activity"/>
    <property type="evidence" value="ECO:0007669"/>
    <property type="project" value="UniProtKB-KW"/>
</dbReference>
<dbReference type="Gene3D" id="2.102.10.10">
    <property type="entry name" value="Rieske [2Fe-2S] iron-sulphur domain"/>
    <property type="match status" value="1"/>
</dbReference>
<evidence type="ECO:0000256" key="12">
    <source>
        <dbReference type="ARBA" id="ARBA00049097"/>
    </source>
</evidence>